<dbReference type="EMBL" id="JASCZI010271875">
    <property type="protein sequence ID" value="MED6216371.1"/>
    <property type="molecule type" value="Genomic_DNA"/>
</dbReference>
<dbReference type="SUPFAM" id="SSF49723">
    <property type="entry name" value="Lipase/lipooxygenase domain (PLAT/LH2 domain)"/>
    <property type="match status" value="1"/>
</dbReference>
<proteinExistence type="predicted"/>
<dbReference type="PRINTS" id="PR01217">
    <property type="entry name" value="PRICHEXTENSN"/>
</dbReference>
<feature type="compositionally biased region" description="Pro residues" evidence="1">
    <location>
        <begin position="222"/>
        <end position="280"/>
    </location>
</feature>
<dbReference type="InterPro" id="IPR010417">
    <property type="entry name" value="Embryo-specific_ATS3"/>
</dbReference>
<dbReference type="CDD" id="cd00113">
    <property type="entry name" value="PLAT"/>
    <property type="match status" value="1"/>
</dbReference>
<organism evidence="3 4">
    <name type="scientific">Stylosanthes scabra</name>
    <dbReference type="NCBI Taxonomy" id="79078"/>
    <lineage>
        <taxon>Eukaryota</taxon>
        <taxon>Viridiplantae</taxon>
        <taxon>Streptophyta</taxon>
        <taxon>Embryophyta</taxon>
        <taxon>Tracheophyta</taxon>
        <taxon>Spermatophyta</taxon>
        <taxon>Magnoliopsida</taxon>
        <taxon>eudicotyledons</taxon>
        <taxon>Gunneridae</taxon>
        <taxon>Pentapetalae</taxon>
        <taxon>rosids</taxon>
        <taxon>fabids</taxon>
        <taxon>Fabales</taxon>
        <taxon>Fabaceae</taxon>
        <taxon>Papilionoideae</taxon>
        <taxon>50 kb inversion clade</taxon>
        <taxon>dalbergioids sensu lato</taxon>
        <taxon>Dalbergieae</taxon>
        <taxon>Pterocarpus clade</taxon>
        <taxon>Stylosanthes</taxon>
    </lineage>
</organism>
<keyword evidence="2" id="KW-0732">Signal</keyword>
<dbReference type="Pfam" id="PF06232">
    <property type="entry name" value="ATS3"/>
    <property type="match status" value="1"/>
</dbReference>
<sequence>MKIKEVVVVVHRLVLFFFAFGLALSASESQTIPHAADGSFSVGYIQMRNAKNCSYSVTIDTSCSSPKVTTDQISIVFGDAHGNQVFAPRLDGNHPISKTFGQCASDRFHREGPCTHKICFAYLRRLGPNFKGWKPQTVQIYSHNLDQQVAFNFNTFIPNNTWYGYNFCESPPPPPSLPPPLPSPAPHPHPPHEDSPPPPHHDEPPPPHHDEPSPPPPHHHSPPPPSPPPPHYHSPPPPSPPPPSHPPPPPPSPPPPSPSPPPPPPSPSPPPPPPPSPPPSSSNHLSNQNWIIYLVVGLVLSIIWM</sequence>
<reference evidence="3 4" key="1">
    <citation type="journal article" date="2023" name="Plants (Basel)">
        <title>Bridging the Gap: Combining Genomics and Transcriptomics Approaches to Understand Stylosanthes scabra, an Orphan Legume from the Brazilian Caatinga.</title>
        <authorList>
            <person name="Ferreira-Neto J.R.C."/>
            <person name="da Silva M.D."/>
            <person name="Binneck E."/>
            <person name="de Melo N.F."/>
            <person name="da Silva R.H."/>
            <person name="de Melo A.L.T.M."/>
            <person name="Pandolfi V."/>
            <person name="Bustamante F.O."/>
            <person name="Brasileiro-Vidal A.C."/>
            <person name="Benko-Iseppon A.M."/>
        </authorList>
    </citation>
    <scope>NUCLEOTIDE SEQUENCE [LARGE SCALE GENOMIC DNA]</scope>
    <source>
        <tissue evidence="3">Leaves</tissue>
    </source>
</reference>
<name>A0ABU6Z3L6_9FABA</name>
<evidence type="ECO:0000256" key="2">
    <source>
        <dbReference type="SAM" id="SignalP"/>
    </source>
</evidence>
<dbReference type="PANTHER" id="PTHR31718:SF35">
    <property type="entry name" value="EMBRYO-SPECIFIC PROTEIN"/>
    <property type="match status" value="1"/>
</dbReference>
<dbReference type="Proteomes" id="UP001341840">
    <property type="component" value="Unassembled WGS sequence"/>
</dbReference>
<keyword evidence="4" id="KW-1185">Reference proteome</keyword>
<evidence type="ECO:0000313" key="4">
    <source>
        <dbReference type="Proteomes" id="UP001341840"/>
    </source>
</evidence>
<feature type="region of interest" description="Disordered" evidence="1">
    <location>
        <begin position="173"/>
        <end position="285"/>
    </location>
</feature>
<feature type="compositionally biased region" description="Pro residues" evidence="1">
    <location>
        <begin position="173"/>
        <end position="188"/>
    </location>
</feature>
<feature type="signal peptide" evidence="2">
    <location>
        <begin position="1"/>
        <end position="29"/>
    </location>
</feature>
<gene>
    <name evidence="3" type="ORF">PIB30_116958</name>
</gene>
<dbReference type="PANTHER" id="PTHR31718">
    <property type="entry name" value="PLAT DOMAIN-CONTAINING PROTEIN"/>
    <property type="match status" value="1"/>
</dbReference>
<feature type="compositionally biased region" description="Basic and acidic residues" evidence="1">
    <location>
        <begin position="190"/>
        <end position="212"/>
    </location>
</feature>
<dbReference type="InterPro" id="IPR036392">
    <property type="entry name" value="PLAT/LH2_dom_sf"/>
</dbReference>
<accession>A0ABU6Z3L6</accession>
<comment type="caution">
    <text evidence="3">The sequence shown here is derived from an EMBL/GenBank/DDBJ whole genome shotgun (WGS) entry which is preliminary data.</text>
</comment>
<protein>
    <submittedName>
        <fullName evidence="3">Uncharacterized protein</fullName>
    </submittedName>
</protein>
<feature type="chain" id="PRO_5047534955" evidence="2">
    <location>
        <begin position="30"/>
        <end position="305"/>
    </location>
</feature>
<evidence type="ECO:0000256" key="1">
    <source>
        <dbReference type="SAM" id="MobiDB-lite"/>
    </source>
</evidence>
<evidence type="ECO:0000313" key="3">
    <source>
        <dbReference type="EMBL" id="MED6216371.1"/>
    </source>
</evidence>